<feature type="compositionally biased region" description="Basic and acidic residues" evidence="1">
    <location>
        <begin position="15"/>
        <end position="26"/>
    </location>
</feature>
<accession>A0ABR8W4Q2</accession>
<keyword evidence="2" id="KW-0472">Membrane</keyword>
<proteinExistence type="predicted"/>
<dbReference type="RefSeq" id="WP_191712551.1">
    <property type="nucleotide sequence ID" value="NZ_JACSPX010000001.1"/>
</dbReference>
<feature type="compositionally biased region" description="Basic and acidic residues" evidence="1">
    <location>
        <begin position="72"/>
        <end position="85"/>
    </location>
</feature>
<reference evidence="4 5" key="1">
    <citation type="submission" date="2020-08" db="EMBL/GenBank/DDBJ databases">
        <title>A Genomic Blueprint of the Chicken Gut Microbiome.</title>
        <authorList>
            <person name="Gilroy R."/>
            <person name="Ravi A."/>
            <person name="Getino M."/>
            <person name="Pursley I."/>
            <person name="Horton D.L."/>
            <person name="Alikhan N.-F."/>
            <person name="Baker D."/>
            <person name="Gharbi K."/>
            <person name="Hall N."/>
            <person name="Watson M."/>
            <person name="Adriaenssens E.M."/>
            <person name="Foster-Nyarko E."/>
            <person name="Jarju S."/>
            <person name="Secka A."/>
            <person name="Antonio M."/>
            <person name="Oren A."/>
            <person name="Chaudhuri R."/>
            <person name="La Ragione R.M."/>
            <person name="Hildebrand F."/>
            <person name="Pallen M.J."/>
        </authorList>
    </citation>
    <scope>NUCLEOTIDE SEQUENCE [LARGE SCALE GENOMIC DNA]</scope>
    <source>
        <strain evidence="4 5">Re1</strain>
    </source>
</reference>
<dbReference type="GO" id="GO:0004180">
    <property type="term" value="F:carboxypeptidase activity"/>
    <property type="evidence" value="ECO:0007669"/>
    <property type="project" value="UniProtKB-KW"/>
</dbReference>
<dbReference type="SUPFAM" id="SSF56601">
    <property type="entry name" value="beta-lactamase/transpeptidase-like"/>
    <property type="match status" value="1"/>
</dbReference>
<feature type="transmembrane region" description="Helical" evidence="2">
    <location>
        <begin position="139"/>
        <end position="160"/>
    </location>
</feature>
<dbReference type="Pfam" id="PF00768">
    <property type="entry name" value="Peptidase_S11"/>
    <property type="match status" value="1"/>
</dbReference>
<keyword evidence="5" id="KW-1185">Reference proteome</keyword>
<keyword evidence="4" id="KW-0378">Hydrolase</keyword>
<evidence type="ECO:0000313" key="4">
    <source>
        <dbReference type="EMBL" id="MBD8012004.1"/>
    </source>
</evidence>
<organism evidence="4 5">
    <name type="scientific">Microbacterium commune</name>
    <dbReference type="NCBI Taxonomy" id="2762219"/>
    <lineage>
        <taxon>Bacteria</taxon>
        <taxon>Bacillati</taxon>
        <taxon>Actinomycetota</taxon>
        <taxon>Actinomycetes</taxon>
        <taxon>Micrococcales</taxon>
        <taxon>Microbacteriaceae</taxon>
        <taxon>Microbacterium</taxon>
    </lineage>
</organism>
<evidence type="ECO:0000256" key="1">
    <source>
        <dbReference type="SAM" id="MobiDB-lite"/>
    </source>
</evidence>
<protein>
    <submittedName>
        <fullName evidence="4">D-alanyl-D-alanine carboxypeptidase</fullName>
    </submittedName>
</protein>
<feature type="domain" description="Peptidase S11 D-alanyl-D-alanine carboxypeptidase A N-terminal" evidence="3">
    <location>
        <begin position="210"/>
        <end position="383"/>
    </location>
</feature>
<sequence>MTPPPKSTTPATRRAVRERTRARAEHPSAGAAALPAFGESLGPERFAVEDAAAGDAPDAALPTAEPAGTRSRAAEEPRAAEESHTGGESQTEWADAARPPTALTWLEPSDLLDEHVRGAQPRDLFAGARLTPEWRRPRVLLPLGFVLALCGAYVSTMLLWPLDEVAPVVEASTIEIAPAPAATMTWPTTGSAAVGIQGMTPVASTASAGEIASISKVVSVMMVLDELPLKVGEQGPSFAFTLADAREFWRYRSMDQSSLDVPVGGSLTEYQMLQGVMLGSANNYIDRLAKEIWGSQRGFAEASAKWLSDRGIEGVTLASPSGFSEANVAPPAALIQIAELAMANPVFAEIVATRSADIPGAGVVTNTNQMLDDPGVVGVKTGTLTRWHLLTAKDVAFGDTTVRLYTSVLGQVGNTERLDATRQLLSEMETTLAEQPPSVPSRTVVGRVSTEWGDRVDVVTDADARVLLWNGSDASATTSFSLGDKRSAGAEVGTLTVEGPIGTATASVSLADDITQPSAWWRLTHPLALLGLDND</sequence>
<keyword evidence="4" id="KW-0645">Protease</keyword>
<feature type="region of interest" description="Disordered" evidence="1">
    <location>
        <begin position="1"/>
        <end position="99"/>
    </location>
</feature>
<dbReference type="InterPro" id="IPR001967">
    <property type="entry name" value="Peptidase_S11_N"/>
</dbReference>
<comment type="caution">
    <text evidence="4">The sequence shown here is derived from an EMBL/GenBank/DDBJ whole genome shotgun (WGS) entry which is preliminary data.</text>
</comment>
<evidence type="ECO:0000256" key="2">
    <source>
        <dbReference type="SAM" id="Phobius"/>
    </source>
</evidence>
<keyword evidence="4" id="KW-0121">Carboxypeptidase</keyword>
<dbReference type="Gene3D" id="3.40.710.10">
    <property type="entry name" value="DD-peptidase/beta-lactamase superfamily"/>
    <property type="match status" value="1"/>
</dbReference>
<keyword evidence="2" id="KW-0812">Transmembrane</keyword>
<keyword evidence="2" id="KW-1133">Transmembrane helix</keyword>
<feature type="compositionally biased region" description="Low complexity" evidence="1">
    <location>
        <begin position="49"/>
        <end position="60"/>
    </location>
</feature>
<gene>
    <name evidence="4" type="ORF">H9633_06795</name>
</gene>
<dbReference type="EMBL" id="JACSPX010000001">
    <property type="protein sequence ID" value="MBD8012004.1"/>
    <property type="molecule type" value="Genomic_DNA"/>
</dbReference>
<evidence type="ECO:0000313" key="5">
    <source>
        <dbReference type="Proteomes" id="UP000611521"/>
    </source>
</evidence>
<dbReference type="InterPro" id="IPR012338">
    <property type="entry name" value="Beta-lactam/transpept-like"/>
</dbReference>
<evidence type="ECO:0000259" key="3">
    <source>
        <dbReference type="Pfam" id="PF00768"/>
    </source>
</evidence>
<name>A0ABR8W4Q2_9MICO</name>
<dbReference type="Proteomes" id="UP000611521">
    <property type="component" value="Unassembled WGS sequence"/>
</dbReference>